<gene>
    <name evidence="1" type="ordered locus">Cpin_5715</name>
</gene>
<name>A0A979G9H9_CHIPD</name>
<reference evidence="1 2" key="2">
    <citation type="journal article" date="2010" name="Stand. Genomic Sci.">
        <title>Complete genome sequence of Chitinophaga pinensis type strain (UQM 2034).</title>
        <authorList>
            <person name="Glavina Del Rio T."/>
            <person name="Abt B."/>
            <person name="Spring S."/>
            <person name="Lapidus A."/>
            <person name="Nolan M."/>
            <person name="Tice H."/>
            <person name="Copeland A."/>
            <person name="Cheng J.F."/>
            <person name="Chen F."/>
            <person name="Bruce D."/>
            <person name="Goodwin L."/>
            <person name="Pitluck S."/>
            <person name="Ivanova N."/>
            <person name="Mavromatis K."/>
            <person name="Mikhailova N."/>
            <person name="Pati A."/>
            <person name="Chen A."/>
            <person name="Palaniappan K."/>
            <person name="Land M."/>
            <person name="Hauser L."/>
            <person name="Chang Y.J."/>
            <person name="Jeffries C.D."/>
            <person name="Chain P."/>
            <person name="Saunders E."/>
            <person name="Detter J.C."/>
            <person name="Brettin T."/>
            <person name="Rohde M."/>
            <person name="Goker M."/>
            <person name="Bristow J."/>
            <person name="Eisen J.A."/>
            <person name="Markowitz V."/>
            <person name="Hugenholtz P."/>
            <person name="Kyrpides N.C."/>
            <person name="Klenk H.P."/>
            <person name="Lucas S."/>
        </authorList>
    </citation>
    <scope>NUCLEOTIDE SEQUENCE [LARGE SCALE GENOMIC DNA]</scope>
    <source>
        <strain evidence="2">ATCC 43595 / DSM 2588 / LMG 13176 / NBRC 15968 / NCIMB 11800 / UQM 2034</strain>
    </source>
</reference>
<protein>
    <submittedName>
        <fullName evidence="1">Uncharacterized protein</fullName>
    </submittedName>
</protein>
<dbReference type="Proteomes" id="UP000002215">
    <property type="component" value="Chromosome"/>
</dbReference>
<proteinExistence type="predicted"/>
<evidence type="ECO:0000313" key="2">
    <source>
        <dbReference type="Proteomes" id="UP000002215"/>
    </source>
</evidence>
<reference evidence="2" key="1">
    <citation type="submission" date="2009-08" db="EMBL/GenBank/DDBJ databases">
        <title>The complete genome of Chitinophaga pinensis DSM 2588.</title>
        <authorList>
            <consortium name="US DOE Joint Genome Institute (JGI-PGF)"/>
            <person name="Lucas S."/>
            <person name="Copeland A."/>
            <person name="Lapidus A."/>
            <person name="Glavina del Rio T."/>
            <person name="Dalin E."/>
            <person name="Tice H."/>
            <person name="Bruce D."/>
            <person name="Goodwin L."/>
            <person name="Pitluck S."/>
            <person name="Kyrpides N."/>
            <person name="Mavromatis K."/>
            <person name="Ivanova N."/>
            <person name="Mikhailova N."/>
            <person name="Sims D."/>
            <person name="Meinche L."/>
            <person name="Brettin T."/>
            <person name="Detter J.C."/>
            <person name="Han C."/>
            <person name="Larimer F."/>
            <person name="Land M."/>
            <person name="Hauser L."/>
            <person name="Markowitz V."/>
            <person name="Cheng J.-F."/>
            <person name="Hugenholtz P."/>
            <person name="Woyke T."/>
            <person name="Wu D."/>
            <person name="Spring S."/>
            <person name="Klenk H.-P."/>
            <person name="Eisen J.A."/>
        </authorList>
    </citation>
    <scope>NUCLEOTIDE SEQUENCE [LARGE SCALE GENOMIC DNA]</scope>
    <source>
        <strain evidence="2">ATCC 43595 / DSM 2588 / LMG 13176 / NBRC 15968 / NCIMB 11800 / UQM 2034</strain>
    </source>
</reference>
<accession>A0A979G9H9</accession>
<dbReference type="AlphaFoldDB" id="A0A979G9H9"/>
<dbReference type="EMBL" id="CP001699">
    <property type="protein sequence ID" value="ACU63137.1"/>
    <property type="molecule type" value="Genomic_DNA"/>
</dbReference>
<organism evidence="1 2">
    <name type="scientific">Chitinophaga pinensis (strain ATCC 43595 / DSM 2588 / LMG 13176 / NBRC 15968 / NCIMB 11800 / UQM 2034)</name>
    <dbReference type="NCBI Taxonomy" id="485918"/>
    <lineage>
        <taxon>Bacteria</taxon>
        <taxon>Pseudomonadati</taxon>
        <taxon>Bacteroidota</taxon>
        <taxon>Chitinophagia</taxon>
        <taxon>Chitinophagales</taxon>
        <taxon>Chitinophagaceae</taxon>
        <taxon>Chitinophaga</taxon>
    </lineage>
</organism>
<dbReference type="KEGG" id="cpi:Cpin_5715"/>
<evidence type="ECO:0000313" key="1">
    <source>
        <dbReference type="EMBL" id="ACU63137.1"/>
    </source>
</evidence>
<sequence>MKRALKSDKLKIVDLLAHSFNENQSGNYIVQQDHQRKNRVRALMAYSLRYV</sequence>